<dbReference type="Proteomes" id="UP000887565">
    <property type="component" value="Unplaced"/>
</dbReference>
<sequence>MSKQTPEIFYKSKMKKTIN</sequence>
<organism evidence="1 2">
    <name type="scientific">Romanomermis culicivorax</name>
    <name type="common">Nematode worm</name>
    <dbReference type="NCBI Taxonomy" id="13658"/>
    <lineage>
        <taxon>Eukaryota</taxon>
        <taxon>Metazoa</taxon>
        <taxon>Ecdysozoa</taxon>
        <taxon>Nematoda</taxon>
        <taxon>Enoplea</taxon>
        <taxon>Dorylaimia</taxon>
        <taxon>Mermithida</taxon>
        <taxon>Mermithoidea</taxon>
        <taxon>Mermithidae</taxon>
        <taxon>Romanomermis</taxon>
    </lineage>
</organism>
<accession>A0A915IKD5</accession>
<keyword evidence="1" id="KW-1185">Reference proteome</keyword>
<evidence type="ECO:0000313" key="1">
    <source>
        <dbReference type="Proteomes" id="UP000887565"/>
    </source>
</evidence>
<protein>
    <submittedName>
        <fullName evidence="2">Uncharacterized protein</fullName>
    </submittedName>
</protein>
<reference evidence="2" key="1">
    <citation type="submission" date="2022-11" db="UniProtKB">
        <authorList>
            <consortium name="WormBaseParasite"/>
        </authorList>
    </citation>
    <scope>IDENTIFICATION</scope>
</reference>
<evidence type="ECO:0000313" key="2">
    <source>
        <dbReference type="WBParaSite" id="nRc.2.0.1.t13868-RA"/>
    </source>
</evidence>
<name>A0A915IKD5_ROMCU</name>
<dbReference type="AlphaFoldDB" id="A0A915IKD5"/>
<proteinExistence type="predicted"/>
<dbReference type="WBParaSite" id="nRc.2.0.1.t13868-RA">
    <property type="protein sequence ID" value="nRc.2.0.1.t13868-RA"/>
    <property type="gene ID" value="nRc.2.0.1.g13868"/>
</dbReference>